<evidence type="ECO:0000256" key="3">
    <source>
        <dbReference type="ARBA" id="ARBA00022786"/>
    </source>
</evidence>
<dbReference type="Proteomes" id="UP001642483">
    <property type="component" value="Unassembled WGS sequence"/>
</dbReference>
<keyword evidence="10" id="KW-1185">Reference proteome</keyword>
<protein>
    <recommendedName>
        <fullName evidence="6">Protein fem-1 homolog B</fullName>
    </recommendedName>
    <alternativeName>
        <fullName evidence="7">FEM1-beta</fullName>
    </alternativeName>
</protein>
<comment type="pathway">
    <text evidence="1">Protein modification; protein ubiquitination.</text>
</comment>
<name>A0ABP0EZ03_CLALP</name>
<sequence length="666" mass="74667">MDHNKTYELILDSCHNGSPLTVAACLIDAGDKKDALLCKRHITGEGEVYTPFLIAVRNGHTQLVRLLLEQFQIDQSQHTGTLNFDGYLIEAASPLWCASANGYLEIVKLLVTHGADLNKTTTTNSTPLRAACFHGKLSIVMYLMEHGADPNISNRYSNTCLMVSCYRGNLEVVEFLLHSGVDCNVQANCGGTALHLACESGHLLIVKSLVEGGCDINIKNKAGMTAAMVAADACKSEIVEYFTKQPNIDKQTKINLLELLGASYANDKDRYNTDKTYHYLLLAMLMRAREKLEKEIQPAVEAYNNRLECQTPQELQDIHHDQDAIHVEALIVRERILGLKSLEIIHPIVYRGAVYADGLQFNRCIKLWKRALHLRQLNKRSAHNDLLRFAEVFSQMILLSEKIVMSDLCDITNSCVEEIIRSKNEVEKHQAAVIGRLSPEGVQMDVESNSEINELHQDLEGHTSLTAIQANIASAMKVLDTNLHTLLYLIFIFCRIEKHSCDKHKFGSIIYRFLKMDVRSTNNSTLLHMAVNEKTPVDDFHVKDVVSFPDCDVTKFLLSCGAKSNVQTVDGDTPLHIIVQYEKPISDFITLHQIITQLLDHGAHFDACNAQRKCPLELSTTGVAEIILKTQAHLTLKCLAAKVIRQNNIKYEGLVPKYLKELVDMH</sequence>
<dbReference type="SUPFAM" id="SSF48403">
    <property type="entry name" value="Ankyrin repeat"/>
    <property type="match status" value="2"/>
</dbReference>
<dbReference type="SMART" id="SM00248">
    <property type="entry name" value="ANK"/>
    <property type="match status" value="8"/>
</dbReference>
<evidence type="ECO:0000256" key="6">
    <source>
        <dbReference type="ARBA" id="ARBA00072197"/>
    </source>
</evidence>
<gene>
    <name evidence="9" type="ORF">CVLEPA_LOCUS2383</name>
</gene>
<dbReference type="EMBL" id="CAWYQH010000001">
    <property type="protein sequence ID" value="CAK8672695.1"/>
    <property type="molecule type" value="Genomic_DNA"/>
</dbReference>
<dbReference type="Pfam" id="PF00023">
    <property type="entry name" value="Ank"/>
    <property type="match status" value="1"/>
</dbReference>
<keyword evidence="4 8" id="KW-0040">ANK repeat</keyword>
<dbReference type="Pfam" id="PF13606">
    <property type="entry name" value="Ank_3"/>
    <property type="match status" value="1"/>
</dbReference>
<keyword evidence="2" id="KW-0677">Repeat</keyword>
<evidence type="ECO:0000256" key="4">
    <source>
        <dbReference type="ARBA" id="ARBA00023043"/>
    </source>
</evidence>
<evidence type="ECO:0000313" key="9">
    <source>
        <dbReference type="EMBL" id="CAK8672695.1"/>
    </source>
</evidence>
<reference evidence="9 10" key="1">
    <citation type="submission" date="2024-02" db="EMBL/GenBank/DDBJ databases">
        <authorList>
            <person name="Daric V."/>
            <person name="Darras S."/>
        </authorList>
    </citation>
    <scope>NUCLEOTIDE SEQUENCE [LARGE SCALE GENOMIC DNA]</scope>
</reference>
<feature type="repeat" description="ANK" evidence="8">
    <location>
        <begin position="123"/>
        <end position="155"/>
    </location>
</feature>
<accession>A0ABP0EZ03</accession>
<proteinExistence type="inferred from homology"/>
<feature type="repeat" description="ANK" evidence="8">
    <location>
        <begin position="90"/>
        <end position="122"/>
    </location>
</feature>
<dbReference type="PROSITE" id="PS50088">
    <property type="entry name" value="ANK_REPEAT"/>
    <property type="match status" value="5"/>
</dbReference>
<dbReference type="PANTHER" id="PTHR24173">
    <property type="entry name" value="ANKYRIN REPEAT CONTAINING"/>
    <property type="match status" value="1"/>
</dbReference>
<organism evidence="9 10">
    <name type="scientific">Clavelina lepadiformis</name>
    <name type="common">Light-bulb sea squirt</name>
    <name type="synonym">Ascidia lepadiformis</name>
    <dbReference type="NCBI Taxonomy" id="159417"/>
    <lineage>
        <taxon>Eukaryota</taxon>
        <taxon>Metazoa</taxon>
        <taxon>Chordata</taxon>
        <taxon>Tunicata</taxon>
        <taxon>Ascidiacea</taxon>
        <taxon>Aplousobranchia</taxon>
        <taxon>Clavelinidae</taxon>
        <taxon>Clavelina</taxon>
    </lineage>
</organism>
<evidence type="ECO:0000256" key="5">
    <source>
        <dbReference type="ARBA" id="ARBA00038500"/>
    </source>
</evidence>
<comment type="caution">
    <text evidence="9">The sequence shown here is derived from an EMBL/GenBank/DDBJ whole genome shotgun (WGS) entry which is preliminary data.</text>
</comment>
<comment type="similarity">
    <text evidence="5">Belongs to the fem-1 family.</text>
</comment>
<dbReference type="Gene3D" id="1.25.40.20">
    <property type="entry name" value="Ankyrin repeat-containing domain"/>
    <property type="match status" value="3"/>
</dbReference>
<dbReference type="InterPro" id="IPR036770">
    <property type="entry name" value="Ankyrin_rpt-contain_sf"/>
</dbReference>
<evidence type="ECO:0000313" key="10">
    <source>
        <dbReference type="Proteomes" id="UP001642483"/>
    </source>
</evidence>
<dbReference type="PROSITE" id="PS51257">
    <property type="entry name" value="PROKAR_LIPOPROTEIN"/>
    <property type="match status" value="1"/>
</dbReference>
<dbReference type="PANTHER" id="PTHR24173:SF78">
    <property type="entry name" value="PROTEIN FEM-1 HOMOLOG B"/>
    <property type="match status" value="1"/>
</dbReference>
<feature type="repeat" description="ANK" evidence="8">
    <location>
        <begin position="156"/>
        <end position="188"/>
    </location>
</feature>
<feature type="repeat" description="ANK" evidence="8">
    <location>
        <begin position="189"/>
        <end position="221"/>
    </location>
</feature>
<dbReference type="InterPro" id="IPR002110">
    <property type="entry name" value="Ankyrin_rpt"/>
</dbReference>
<dbReference type="Pfam" id="PF12796">
    <property type="entry name" value="Ank_2"/>
    <property type="match status" value="1"/>
</dbReference>
<evidence type="ECO:0000256" key="7">
    <source>
        <dbReference type="ARBA" id="ARBA00076407"/>
    </source>
</evidence>
<evidence type="ECO:0000256" key="1">
    <source>
        <dbReference type="ARBA" id="ARBA00004906"/>
    </source>
</evidence>
<evidence type="ECO:0000256" key="8">
    <source>
        <dbReference type="PROSITE-ProRule" id="PRU00023"/>
    </source>
</evidence>
<dbReference type="PROSITE" id="PS50297">
    <property type="entry name" value="ANK_REP_REGION"/>
    <property type="match status" value="3"/>
</dbReference>
<feature type="repeat" description="ANK" evidence="8">
    <location>
        <begin position="570"/>
        <end position="610"/>
    </location>
</feature>
<keyword evidence="3" id="KW-0833">Ubl conjugation pathway</keyword>
<evidence type="ECO:0000256" key="2">
    <source>
        <dbReference type="ARBA" id="ARBA00022737"/>
    </source>
</evidence>